<comment type="caution">
    <text evidence="1">The sequence shown here is derived from an EMBL/GenBank/DDBJ whole genome shotgun (WGS) entry which is preliminary data.</text>
</comment>
<dbReference type="EMBL" id="SMNA01000002">
    <property type="protein sequence ID" value="TDE97641.1"/>
    <property type="molecule type" value="Genomic_DNA"/>
</dbReference>
<dbReference type="Proteomes" id="UP000504882">
    <property type="component" value="Unassembled WGS sequence"/>
</dbReference>
<proteinExistence type="predicted"/>
<keyword evidence="2" id="KW-1185">Reference proteome</keyword>
<protein>
    <submittedName>
        <fullName evidence="1">DUF3626 domain-containing protein</fullName>
    </submittedName>
</protein>
<evidence type="ECO:0000313" key="1">
    <source>
        <dbReference type="EMBL" id="TDE97641.1"/>
    </source>
</evidence>
<gene>
    <name evidence="1" type="ORF">EXU48_02965</name>
</gene>
<reference evidence="1 2" key="1">
    <citation type="submission" date="2019-03" db="EMBL/GenBank/DDBJ databases">
        <title>Genomic features of bacteria from cold environments.</title>
        <authorList>
            <person name="Shen L."/>
        </authorList>
    </citation>
    <scope>NUCLEOTIDE SEQUENCE [LARGE SCALE GENOMIC DNA]</scope>
    <source>
        <strain evidence="2">T3246-1</strain>
    </source>
</reference>
<organism evidence="1 2">
    <name type="scientific">Occultella glacieicola</name>
    <dbReference type="NCBI Taxonomy" id="2518684"/>
    <lineage>
        <taxon>Bacteria</taxon>
        <taxon>Bacillati</taxon>
        <taxon>Actinomycetota</taxon>
        <taxon>Actinomycetes</taxon>
        <taxon>Micrococcales</taxon>
        <taxon>Ruaniaceae</taxon>
        <taxon>Occultella</taxon>
    </lineage>
</organism>
<name>A0ABY2E7U7_9MICO</name>
<evidence type="ECO:0000313" key="2">
    <source>
        <dbReference type="Proteomes" id="UP000504882"/>
    </source>
</evidence>
<accession>A0ABY2E7U7</accession>
<dbReference type="Pfam" id="PF12294">
    <property type="entry name" value="DUF3626"/>
    <property type="match status" value="2"/>
</dbReference>
<dbReference type="InterPro" id="IPR022074">
    <property type="entry name" value="DUF3626"/>
</dbReference>
<sequence length="247" mass="26808">MTLQFHPDRRVADRSILAAMADDGRYRSQFETGTSNGGLTAHPGGDRWGWESRLFGGAYDGAPSAQRPVYGALNHRRRAVGGAQRFGSAHFRLTAEVNARSTFCYPDSVLKPVDFGVASRMPLIAIADADSADLLDDGIEAHVHGPVRLPVDVEALVLDPCFRGTAVEADAAALGCALEWHPGFRITTHELTAHPTYRGQRFVDLGLRLAVDGVLDAAMIGAAARSGDHDEQDLKRVWHLLARFGQR</sequence>